<comment type="caution">
    <text evidence="2">The sequence shown here is derived from an EMBL/GenBank/DDBJ whole genome shotgun (WGS) entry which is preliminary data.</text>
</comment>
<dbReference type="Proteomes" id="UP000538666">
    <property type="component" value="Unassembled WGS sequence"/>
</dbReference>
<dbReference type="EMBL" id="JACHEK010000002">
    <property type="protein sequence ID" value="MBB6142980.1"/>
    <property type="molecule type" value="Genomic_DNA"/>
</dbReference>
<gene>
    <name evidence="2" type="ORF">HNQ77_000924</name>
</gene>
<sequence>MTMDYDPISSLEAIGYLEREASFLYLVAVHSGYFLRRQYNRFAGRDGGTALDRMLRKADRHNHIQVIECGRGWHIYHLKSKTLYAAIERPHSQNRRIKGDAHIKSRLMVLDFVLAHLSANMLVEEVNKVDFFTTQCGVRSELLPRSHAGRLMYFSDGFPILVSNAGVPRFAFFDEGQATASRFERYLKQYQPLFAALGEFELIFVADTESNSARAKATFNRFLPADRLRGVTPMTPIGVDHFLEFLAIRQQSEVGGRGVLSSDLKTLREGESLYTSLEHQALYSAWKAGSTTVEKIRQRFLQTSMRVTFSTIVLPYRYPLDPTQPEPHSDEDDDTHHHTRHDTPSKEDK</sequence>
<dbReference type="AlphaFoldDB" id="A0A841JPA3"/>
<keyword evidence="3" id="KW-1185">Reference proteome</keyword>
<accession>A0A841JPA3</accession>
<organism evidence="2 3">
    <name type="scientific">Silvibacterium bohemicum</name>
    <dbReference type="NCBI Taxonomy" id="1577686"/>
    <lineage>
        <taxon>Bacteria</taxon>
        <taxon>Pseudomonadati</taxon>
        <taxon>Acidobacteriota</taxon>
        <taxon>Terriglobia</taxon>
        <taxon>Terriglobales</taxon>
        <taxon>Acidobacteriaceae</taxon>
        <taxon>Silvibacterium</taxon>
    </lineage>
</organism>
<evidence type="ECO:0000313" key="2">
    <source>
        <dbReference type="EMBL" id="MBB6142980.1"/>
    </source>
</evidence>
<feature type="region of interest" description="Disordered" evidence="1">
    <location>
        <begin position="318"/>
        <end position="349"/>
    </location>
</feature>
<dbReference type="OrthoDB" id="107512at2"/>
<dbReference type="RefSeq" id="WP_050061930.1">
    <property type="nucleotide sequence ID" value="NZ_JACHEK010000002.1"/>
</dbReference>
<reference evidence="2 3" key="1">
    <citation type="submission" date="2020-08" db="EMBL/GenBank/DDBJ databases">
        <title>Genomic Encyclopedia of Type Strains, Phase IV (KMG-IV): sequencing the most valuable type-strain genomes for metagenomic binning, comparative biology and taxonomic classification.</title>
        <authorList>
            <person name="Goeker M."/>
        </authorList>
    </citation>
    <scope>NUCLEOTIDE SEQUENCE [LARGE SCALE GENOMIC DNA]</scope>
    <source>
        <strain evidence="2 3">DSM 103733</strain>
    </source>
</reference>
<protein>
    <submittedName>
        <fullName evidence="2">Uncharacterized protein</fullName>
    </submittedName>
</protein>
<name>A0A841JPA3_9BACT</name>
<evidence type="ECO:0000256" key="1">
    <source>
        <dbReference type="SAM" id="MobiDB-lite"/>
    </source>
</evidence>
<proteinExistence type="predicted"/>
<evidence type="ECO:0000313" key="3">
    <source>
        <dbReference type="Proteomes" id="UP000538666"/>
    </source>
</evidence>